<keyword evidence="2" id="KW-1185">Reference proteome</keyword>
<sequence>MVSRPFFEYEFTKDAKSITLRSVYVNPHPNGTLIDSCSPNCVTRQKWNLYVLSLEAEKANSRSVDFRFSAV</sequence>
<gene>
    <name evidence="1" type="ORF">JTE90_026759</name>
</gene>
<evidence type="ECO:0000313" key="1">
    <source>
        <dbReference type="EMBL" id="KAG8188655.1"/>
    </source>
</evidence>
<name>A0AAV6UVZ2_9ARAC</name>
<protein>
    <recommendedName>
        <fullName evidence="3">MATH domain-containing protein</fullName>
    </recommendedName>
</protein>
<evidence type="ECO:0000313" key="2">
    <source>
        <dbReference type="Proteomes" id="UP000827092"/>
    </source>
</evidence>
<organism evidence="1 2">
    <name type="scientific">Oedothorax gibbosus</name>
    <dbReference type="NCBI Taxonomy" id="931172"/>
    <lineage>
        <taxon>Eukaryota</taxon>
        <taxon>Metazoa</taxon>
        <taxon>Ecdysozoa</taxon>
        <taxon>Arthropoda</taxon>
        <taxon>Chelicerata</taxon>
        <taxon>Arachnida</taxon>
        <taxon>Araneae</taxon>
        <taxon>Araneomorphae</taxon>
        <taxon>Entelegynae</taxon>
        <taxon>Araneoidea</taxon>
        <taxon>Linyphiidae</taxon>
        <taxon>Erigoninae</taxon>
        <taxon>Oedothorax</taxon>
    </lineage>
</organism>
<proteinExistence type="predicted"/>
<accession>A0AAV6UVZ2</accession>
<dbReference type="EMBL" id="JAFNEN010000234">
    <property type="protein sequence ID" value="KAG8188655.1"/>
    <property type="molecule type" value="Genomic_DNA"/>
</dbReference>
<comment type="caution">
    <text evidence="1">The sequence shown here is derived from an EMBL/GenBank/DDBJ whole genome shotgun (WGS) entry which is preliminary data.</text>
</comment>
<reference evidence="1 2" key="1">
    <citation type="journal article" date="2022" name="Nat. Ecol. Evol.">
        <title>A masculinizing supergene underlies an exaggerated male reproductive morph in a spider.</title>
        <authorList>
            <person name="Hendrickx F."/>
            <person name="De Corte Z."/>
            <person name="Sonet G."/>
            <person name="Van Belleghem S.M."/>
            <person name="Kostlbacher S."/>
            <person name="Vangestel C."/>
        </authorList>
    </citation>
    <scope>NUCLEOTIDE SEQUENCE [LARGE SCALE GENOMIC DNA]</scope>
    <source>
        <strain evidence="1">W744_W776</strain>
    </source>
</reference>
<evidence type="ECO:0008006" key="3">
    <source>
        <dbReference type="Google" id="ProtNLM"/>
    </source>
</evidence>
<dbReference type="Proteomes" id="UP000827092">
    <property type="component" value="Unassembled WGS sequence"/>
</dbReference>
<dbReference type="AlphaFoldDB" id="A0AAV6UVZ2"/>